<protein>
    <recommendedName>
        <fullName evidence="7">CWH43-like N-terminal domain-containing protein</fullName>
    </recommendedName>
</protein>
<keyword evidence="4 6" id="KW-1133">Transmembrane helix</keyword>
<feature type="transmembrane region" description="Helical" evidence="6">
    <location>
        <begin position="197"/>
        <end position="224"/>
    </location>
</feature>
<gene>
    <name evidence="8" type="ORF">DV515_00012875</name>
</gene>
<evidence type="ECO:0000256" key="4">
    <source>
        <dbReference type="ARBA" id="ARBA00022989"/>
    </source>
</evidence>
<reference evidence="8 9" key="1">
    <citation type="journal article" date="2018" name="Proc. R. Soc. B">
        <title>A non-coding region near Follistatin controls head colour polymorphism in the Gouldian finch.</title>
        <authorList>
            <person name="Toomey M.B."/>
            <person name="Marques C.I."/>
            <person name="Andrade P."/>
            <person name="Araujo P.M."/>
            <person name="Sabatino S."/>
            <person name="Gazda M.A."/>
            <person name="Afonso S."/>
            <person name="Lopes R.J."/>
            <person name="Corbo J.C."/>
            <person name="Carneiro M."/>
        </authorList>
    </citation>
    <scope>NUCLEOTIDE SEQUENCE [LARGE SCALE GENOMIC DNA]</scope>
    <source>
        <strain evidence="8">Red01</strain>
        <tissue evidence="8">Muscle</tissue>
    </source>
</reference>
<dbReference type="Proteomes" id="UP000276834">
    <property type="component" value="Unassembled WGS sequence"/>
</dbReference>
<sequence length="345" mass="39158">METPWKLPHRTETFHGNCFGVCTEKTLKSQKNEANVELQQKNELGFPLNGMSFDALLLRMAKSFYVPLCECLVAEVNPEMWWFQQGLSFLPVALVVWSTASFVFSYITAIVLHHVDPLVPYISDTGTIPPERCLFGIMLNVSTFLGMATMYVRYKQVSALCPEKPKILRLNKLGLMLGWMSCFGLCIIANFQKCILFYIHVLGACLTFGVGSIYMLIQTILSYLMQPELHSKDIFWARLAVFLWSCSSILSMFVSSVVLYSGLYGQNLVQKLHWDPQERGYTPHIISTVSEWSLAFSFLSFFLTYIRDFQKISLRAMVSLQGQTLHESPGSFRAEEQALLIAGSI</sequence>
<evidence type="ECO:0000256" key="6">
    <source>
        <dbReference type="SAM" id="Phobius"/>
    </source>
</evidence>
<keyword evidence="3 6" id="KW-0812">Transmembrane</keyword>
<dbReference type="PANTHER" id="PTHR21324:SF10">
    <property type="entry name" value="DNA DAMAGE-REGULATED AUTOPHAGY MODULATOR PROTEIN 2"/>
    <property type="match status" value="1"/>
</dbReference>
<dbReference type="Pfam" id="PF10277">
    <property type="entry name" value="Frag1"/>
    <property type="match status" value="1"/>
</dbReference>
<feature type="transmembrane region" description="Helical" evidence="6">
    <location>
        <begin position="284"/>
        <end position="306"/>
    </location>
</feature>
<evidence type="ECO:0000313" key="9">
    <source>
        <dbReference type="Proteomes" id="UP000276834"/>
    </source>
</evidence>
<dbReference type="InterPro" id="IPR019402">
    <property type="entry name" value="CWH43_N"/>
</dbReference>
<evidence type="ECO:0000256" key="5">
    <source>
        <dbReference type="ARBA" id="ARBA00023136"/>
    </source>
</evidence>
<dbReference type="OrthoDB" id="191706at2759"/>
<keyword evidence="9" id="KW-1185">Reference proteome</keyword>
<dbReference type="InterPro" id="IPR050911">
    <property type="entry name" value="DRAM/TMEM150_Autophagy_Mod"/>
</dbReference>
<feature type="transmembrane region" description="Helical" evidence="6">
    <location>
        <begin position="89"/>
        <end position="114"/>
    </location>
</feature>
<evidence type="ECO:0000256" key="1">
    <source>
        <dbReference type="ARBA" id="ARBA00004127"/>
    </source>
</evidence>
<comment type="similarity">
    <text evidence="2">Belongs to the DRAM/TMEM150 family.</text>
</comment>
<feature type="transmembrane region" description="Helical" evidence="6">
    <location>
        <begin position="236"/>
        <end position="264"/>
    </location>
</feature>
<keyword evidence="5 6" id="KW-0472">Membrane</keyword>
<comment type="caution">
    <text evidence="8">The sequence shown here is derived from an EMBL/GenBank/DDBJ whole genome shotgun (WGS) entry which is preliminary data.</text>
</comment>
<dbReference type="PANTHER" id="PTHR21324">
    <property type="entry name" value="FASTING-INDUCIBLE INTEGRAL MEMBRANE PROTEIN TM6P1-RELATED"/>
    <property type="match status" value="1"/>
</dbReference>
<dbReference type="EMBL" id="QUSF01000078">
    <property type="protein sequence ID" value="RLV95349.1"/>
    <property type="molecule type" value="Genomic_DNA"/>
</dbReference>
<evidence type="ECO:0000256" key="2">
    <source>
        <dbReference type="ARBA" id="ARBA00006565"/>
    </source>
</evidence>
<name>A0A3L8S3P0_CHLGU</name>
<feature type="transmembrane region" description="Helical" evidence="6">
    <location>
        <begin position="173"/>
        <end position="191"/>
    </location>
</feature>
<dbReference type="GO" id="GO:0012505">
    <property type="term" value="C:endomembrane system"/>
    <property type="evidence" value="ECO:0007669"/>
    <property type="project" value="UniProtKB-SubCell"/>
</dbReference>
<proteinExistence type="inferred from homology"/>
<feature type="transmembrane region" description="Helical" evidence="6">
    <location>
        <begin position="134"/>
        <end position="152"/>
    </location>
</feature>
<comment type="subcellular location">
    <subcellularLocation>
        <location evidence="1">Endomembrane system</location>
        <topology evidence="1">Multi-pass membrane protein</topology>
    </subcellularLocation>
</comment>
<dbReference type="GO" id="GO:0010506">
    <property type="term" value="P:regulation of autophagy"/>
    <property type="evidence" value="ECO:0007669"/>
    <property type="project" value="TreeGrafter"/>
</dbReference>
<dbReference type="GO" id="GO:0005764">
    <property type="term" value="C:lysosome"/>
    <property type="evidence" value="ECO:0007669"/>
    <property type="project" value="TreeGrafter"/>
</dbReference>
<dbReference type="AlphaFoldDB" id="A0A3L8S3P0"/>
<accession>A0A3L8S3P0</accession>
<evidence type="ECO:0000259" key="7">
    <source>
        <dbReference type="Pfam" id="PF10277"/>
    </source>
</evidence>
<evidence type="ECO:0000313" key="8">
    <source>
        <dbReference type="EMBL" id="RLV95349.1"/>
    </source>
</evidence>
<dbReference type="GO" id="GO:0045494">
    <property type="term" value="P:photoreceptor cell maintenance"/>
    <property type="evidence" value="ECO:0007669"/>
    <property type="project" value="TreeGrafter"/>
</dbReference>
<feature type="domain" description="CWH43-like N-terminal" evidence="7">
    <location>
        <begin position="87"/>
        <end position="312"/>
    </location>
</feature>
<evidence type="ECO:0000256" key="3">
    <source>
        <dbReference type="ARBA" id="ARBA00022692"/>
    </source>
</evidence>
<organism evidence="8 9">
    <name type="scientific">Chloebia gouldiae</name>
    <name type="common">Gouldian finch</name>
    <name type="synonym">Erythrura gouldiae</name>
    <dbReference type="NCBI Taxonomy" id="44316"/>
    <lineage>
        <taxon>Eukaryota</taxon>
        <taxon>Metazoa</taxon>
        <taxon>Chordata</taxon>
        <taxon>Craniata</taxon>
        <taxon>Vertebrata</taxon>
        <taxon>Euteleostomi</taxon>
        <taxon>Archelosauria</taxon>
        <taxon>Archosauria</taxon>
        <taxon>Dinosauria</taxon>
        <taxon>Saurischia</taxon>
        <taxon>Theropoda</taxon>
        <taxon>Coelurosauria</taxon>
        <taxon>Aves</taxon>
        <taxon>Neognathae</taxon>
        <taxon>Neoaves</taxon>
        <taxon>Telluraves</taxon>
        <taxon>Australaves</taxon>
        <taxon>Passeriformes</taxon>
        <taxon>Passeroidea</taxon>
        <taxon>Passeridae</taxon>
        <taxon>Chloebia</taxon>
    </lineage>
</organism>